<dbReference type="GO" id="GO:0016020">
    <property type="term" value="C:membrane"/>
    <property type="evidence" value="ECO:0007669"/>
    <property type="project" value="UniProtKB-SubCell"/>
</dbReference>
<name>A0A432WP91_9GAMM</name>
<comment type="subunit">
    <text evidence="6">HflC and HflK may interact to form a multimeric complex.</text>
</comment>
<evidence type="ECO:0000256" key="1">
    <source>
        <dbReference type="ARBA" id="ARBA00004167"/>
    </source>
</evidence>
<dbReference type="CDD" id="cd03404">
    <property type="entry name" value="SPFH_HflK"/>
    <property type="match status" value="1"/>
</dbReference>
<comment type="caution">
    <text evidence="9">The sequence shown here is derived from an EMBL/GenBank/DDBJ whole genome shotgun (WGS) entry which is preliminary data.</text>
</comment>
<reference evidence="9 10" key="1">
    <citation type="journal article" date="2011" name="Front. Microbiol.">
        <title>Genomic signatures of strain selection and enhancement in Bacillus atrophaeus var. globigii, a historical biowarfare simulant.</title>
        <authorList>
            <person name="Gibbons H.S."/>
            <person name="Broomall S.M."/>
            <person name="McNew L.A."/>
            <person name="Daligault H."/>
            <person name="Chapman C."/>
            <person name="Bruce D."/>
            <person name="Karavis M."/>
            <person name="Krepps M."/>
            <person name="McGregor P.A."/>
            <person name="Hong C."/>
            <person name="Park K.H."/>
            <person name="Akmal A."/>
            <person name="Feldman A."/>
            <person name="Lin J.S."/>
            <person name="Chang W.E."/>
            <person name="Higgs B.W."/>
            <person name="Demirev P."/>
            <person name="Lindquist J."/>
            <person name="Liem A."/>
            <person name="Fochler E."/>
            <person name="Read T.D."/>
            <person name="Tapia R."/>
            <person name="Johnson S."/>
            <person name="Bishop-Lilly K.A."/>
            <person name="Detter C."/>
            <person name="Han C."/>
            <person name="Sozhamannan S."/>
            <person name="Rosenzweig C.N."/>
            <person name="Skowronski E.W."/>
        </authorList>
    </citation>
    <scope>NUCLEOTIDE SEQUENCE [LARGE SCALE GENOMIC DNA]</scope>
    <source>
        <strain evidence="9 10">GYP-17</strain>
    </source>
</reference>
<proteinExistence type="inferred from homology"/>
<dbReference type="GO" id="GO:0006508">
    <property type="term" value="P:proteolysis"/>
    <property type="evidence" value="ECO:0007669"/>
    <property type="project" value="UniProtKB-KW"/>
</dbReference>
<accession>A0A432WP91</accession>
<dbReference type="GO" id="GO:0008233">
    <property type="term" value="F:peptidase activity"/>
    <property type="evidence" value="ECO:0007669"/>
    <property type="project" value="UniProtKB-KW"/>
</dbReference>
<dbReference type="InterPro" id="IPR050710">
    <property type="entry name" value="Band7/mec-2_domain"/>
</dbReference>
<dbReference type="PANTHER" id="PTHR43327:SF2">
    <property type="entry name" value="MODULATOR OF FTSH PROTEASE HFLK"/>
    <property type="match status" value="1"/>
</dbReference>
<feature type="domain" description="Band 7" evidence="8">
    <location>
        <begin position="81"/>
        <end position="241"/>
    </location>
</feature>
<dbReference type="Proteomes" id="UP000288405">
    <property type="component" value="Unassembled WGS sequence"/>
</dbReference>
<keyword evidence="9" id="KW-0645">Protease</keyword>
<sequence length="395" mass="44232">MAWNQPGNSGKDKDPWGNNNRGGRDQGPPDLDEALRNLMGKLGLGGGKGGQGGSGGSAAGGIPSKVVGLVVVLAIVVWFIAGFYTVREAERGVIQRFGAYHAEVTSGLHWRPYFIDNVTNVDVNNVFRQETGGFMLTEDENVVRVELAVQYRIANPRAYLFNVENPDASLSQITDSALRYVIGHNTMDNILTVGREEIRQQTWEIIDRLVERYDVGLRVIDVNFLSARPPEEVRDAFDDAIRAQEDQERFVREAEAYAREIEPQARGRVRRLQQEAQAYKEQVILRAQGEIARFNELLPQYQAAPEVTRQRIFLETLEEIYQRNAKIFVDVEGGNNMMYLPLDKILEQHGRNRPVSTNLPLLPSSEQIGQPSTAGPRSSQQDTTRQPVRTSSRGG</sequence>
<evidence type="ECO:0000256" key="4">
    <source>
        <dbReference type="ARBA" id="ARBA00022989"/>
    </source>
</evidence>
<dbReference type="OrthoDB" id="9779595at2"/>
<keyword evidence="9" id="KW-0378">Hydrolase</keyword>
<organism evidence="9 10">
    <name type="scientific">Aliidiomarina sanyensis</name>
    <dbReference type="NCBI Taxonomy" id="1249555"/>
    <lineage>
        <taxon>Bacteria</taxon>
        <taxon>Pseudomonadati</taxon>
        <taxon>Pseudomonadota</taxon>
        <taxon>Gammaproteobacteria</taxon>
        <taxon>Alteromonadales</taxon>
        <taxon>Idiomarinaceae</taxon>
        <taxon>Aliidiomarina</taxon>
    </lineage>
</organism>
<keyword evidence="10" id="KW-1185">Reference proteome</keyword>
<evidence type="ECO:0000256" key="6">
    <source>
        <dbReference type="RuleBase" id="RU364113"/>
    </source>
</evidence>
<dbReference type="AlphaFoldDB" id="A0A432WP91"/>
<dbReference type="InterPro" id="IPR010201">
    <property type="entry name" value="HflK"/>
</dbReference>
<evidence type="ECO:0000313" key="10">
    <source>
        <dbReference type="Proteomes" id="UP000288405"/>
    </source>
</evidence>
<dbReference type="Pfam" id="PF12221">
    <property type="entry name" value="HflK_N"/>
    <property type="match status" value="1"/>
</dbReference>
<keyword evidence="3 6" id="KW-0812">Transmembrane</keyword>
<dbReference type="PANTHER" id="PTHR43327">
    <property type="entry name" value="STOMATIN-LIKE PROTEIN 2, MITOCHONDRIAL"/>
    <property type="match status" value="1"/>
</dbReference>
<evidence type="ECO:0000256" key="2">
    <source>
        <dbReference type="ARBA" id="ARBA00006971"/>
    </source>
</evidence>
<dbReference type="SUPFAM" id="SSF117892">
    <property type="entry name" value="Band 7/SPFH domain"/>
    <property type="match status" value="1"/>
</dbReference>
<dbReference type="RefSeq" id="WP_126775995.1">
    <property type="nucleotide sequence ID" value="NZ_PIPM01000002.1"/>
</dbReference>
<evidence type="ECO:0000256" key="3">
    <source>
        <dbReference type="ARBA" id="ARBA00022692"/>
    </source>
</evidence>
<dbReference type="InterPro" id="IPR020980">
    <property type="entry name" value="Membrane_HflK_N"/>
</dbReference>
<gene>
    <name evidence="9" type="primary">hflK</name>
    <name evidence="9" type="ORF">CWE11_02300</name>
</gene>
<keyword evidence="4 6" id="KW-1133">Transmembrane helix</keyword>
<evidence type="ECO:0000256" key="7">
    <source>
        <dbReference type="SAM" id="MobiDB-lite"/>
    </source>
</evidence>
<dbReference type="EMBL" id="PIPM01000002">
    <property type="protein sequence ID" value="RUO35616.1"/>
    <property type="molecule type" value="Genomic_DNA"/>
</dbReference>
<protein>
    <recommendedName>
        <fullName evidence="6">Protein HflK</fullName>
    </recommendedName>
</protein>
<comment type="function">
    <text evidence="6">HflC and HflK could encode or regulate a protease.</text>
</comment>
<feature type="transmembrane region" description="Helical" evidence="6">
    <location>
        <begin position="66"/>
        <end position="86"/>
    </location>
</feature>
<dbReference type="Pfam" id="PF01145">
    <property type="entry name" value="Band_7"/>
    <property type="match status" value="1"/>
</dbReference>
<dbReference type="Gene3D" id="3.30.479.30">
    <property type="entry name" value="Band 7 domain"/>
    <property type="match status" value="1"/>
</dbReference>
<dbReference type="PRINTS" id="PR00721">
    <property type="entry name" value="STOMATIN"/>
</dbReference>
<evidence type="ECO:0000259" key="8">
    <source>
        <dbReference type="SMART" id="SM00244"/>
    </source>
</evidence>
<comment type="similarity">
    <text evidence="2 6">Belongs to the band 7/mec-2 family. HflK subfamily.</text>
</comment>
<dbReference type="InterPro" id="IPR001972">
    <property type="entry name" value="Stomatin_HflK_fam"/>
</dbReference>
<feature type="region of interest" description="Disordered" evidence="7">
    <location>
        <begin position="1"/>
        <end position="32"/>
    </location>
</feature>
<keyword evidence="5 6" id="KW-0472">Membrane</keyword>
<dbReference type="InterPro" id="IPR001107">
    <property type="entry name" value="Band_7"/>
</dbReference>
<feature type="compositionally biased region" description="Polar residues" evidence="7">
    <location>
        <begin position="354"/>
        <end position="395"/>
    </location>
</feature>
<dbReference type="InterPro" id="IPR036013">
    <property type="entry name" value="Band_7/SPFH_dom_sf"/>
</dbReference>
<evidence type="ECO:0000256" key="5">
    <source>
        <dbReference type="ARBA" id="ARBA00023136"/>
    </source>
</evidence>
<dbReference type="SMART" id="SM00244">
    <property type="entry name" value="PHB"/>
    <property type="match status" value="1"/>
</dbReference>
<evidence type="ECO:0000313" key="9">
    <source>
        <dbReference type="EMBL" id="RUO35616.1"/>
    </source>
</evidence>
<comment type="subcellular location">
    <subcellularLocation>
        <location evidence="1">Membrane</location>
        <topology evidence="1">Single-pass membrane protein</topology>
    </subcellularLocation>
</comment>
<dbReference type="NCBIfam" id="TIGR01933">
    <property type="entry name" value="hflK"/>
    <property type="match status" value="1"/>
</dbReference>
<feature type="region of interest" description="Disordered" evidence="7">
    <location>
        <begin position="353"/>
        <end position="395"/>
    </location>
</feature>